<evidence type="ECO:0000313" key="2">
    <source>
        <dbReference type="EMBL" id="KAK2070988.1"/>
    </source>
</evidence>
<keyword evidence="3" id="KW-1185">Reference proteome</keyword>
<reference evidence="2" key="1">
    <citation type="journal article" date="2023" name="Mol. Plant Microbe Interact.">
        <title>Elucidating the Obligate Nature and Biological Capacity of an Invasive Fungal Corn Pathogen.</title>
        <authorList>
            <person name="MacCready J.S."/>
            <person name="Roggenkamp E.M."/>
            <person name="Gdanetz K."/>
            <person name="Chilvers M.I."/>
        </authorList>
    </citation>
    <scope>NUCLEOTIDE SEQUENCE</scope>
    <source>
        <strain evidence="2">PM02</strain>
    </source>
</reference>
<evidence type="ECO:0000313" key="3">
    <source>
        <dbReference type="Proteomes" id="UP001217918"/>
    </source>
</evidence>
<sequence length="179" mass="19740">MWRNKRNVRIGYTPREPTTAAGRPVARNCDLVEWEPVSGKGGVKSVSGTNTASGAPLKPSTAPAEASSAPLNTGSWDWRGKGLLFWVTSHWEILGWGERPLPGGGIERWAVTWFTPSMFTQEGIDIYADRKGGLSKETAGEIIQHLKTLPTEKLASMCESDLKEVEIKLPWKERTKLGH</sequence>
<gene>
    <name evidence="2" type="ORF">P8C59_005445</name>
</gene>
<dbReference type="Proteomes" id="UP001217918">
    <property type="component" value="Unassembled WGS sequence"/>
</dbReference>
<feature type="region of interest" description="Disordered" evidence="1">
    <location>
        <begin position="1"/>
        <end position="23"/>
    </location>
</feature>
<dbReference type="EMBL" id="JAQQPM010000004">
    <property type="protein sequence ID" value="KAK2070988.1"/>
    <property type="molecule type" value="Genomic_DNA"/>
</dbReference>
<name>A0AAD9I4G0_9PEZI</name>
<protein>
    <submittedName>
        <fullName evidence="2">Uncharacterized protein</fullName>
    </submittedName>
</protein>
<accession>A0AAD9I4G0</accession>
<organism evidence="2 3">
    <name type="scientific">Phyllachora maydis</name>
    <dbReference type="NCBI Taxonomy" id="1825666"/>
    <lineage>
        <taxon>Eukaryota</taxon>
        <taxon>Fungi</taxon>
        <taxon>Dikarya</taxon>
        <taxon>Ascomycota</taxon>
        <taxon>Pezizomycotina</taxon>
        <taxon>Sordariomycetes</taxon>
        <taxon>Sordariomycetidae</taxon>
        <taxon>Phyllachorales</taxon>
        <taxon>Phyllachoraceae</taxon>
        <taxon>Phyllachora</taxon>
    </lineage>
</organism>
<dbReference type="AlphaFoldDB" id="A0AAD9I4G0"/>
<proteinExistence type="predicted"/>
<feature type="region of interest" description="Disordered" evidence="1">
    <location>
        <begin position="40"/>
        <end position="70"/>
    </location>
</feature>
<evidence type="ECO:0000256" key="1">
    <source>
        <dbReference type="SAM" id="MobiDB-lite"/>
    </source>
</evidence>
<comment type="caution">
    <text evidence="2">The sequence shown here is derived from an EMBL/GenBank/DDBJ whole genome shotgun (WGS) entry which is preliminary data.</text>
</comment>
<feature type="compositionally biased region" description="Low complexity" evidence="1">
    <location>
        <begin position="59"/>
        <end position="70"/>
    </location>
</feature>